<evidence type="ECO:0000256" key="2">
    <source>
        <dbReference type="ARBA" id="ARBA00023315"/>
    </source>
</evidence>
<comment type="similarity">
    <text evidence="3">Belongs to the acetyltransferase family. RimJ subfamily.</text>
</comment>
<dbReference type="Proteomes" id="UP001596328">
    <property type="component" value="Unassembled WGS sequence"/>
</dbReference>
<gene>
    <name evidence="5" type="ORF">ACFQE1_10660</name>
</gene>
<dbReference type="PANTHER" id="PTHR43792">
    <property type="entry name" value="GNAT FAMILY, PUTATIVE (AFU_ORTHOLOGUE AFUA_3G00765)-RELATED-RELATED"/>
    <property type="match status" value="1"/>
</dbReference>
<keyword evidence="1 5" id="KW-0808">Transferase</keyword>
<reference evidence="5 6" key="1">
    <citation type="journal article" date="2019" name="Int. J. Syst. Evol. Microbiol.">
        <title>The Global Catalogue of Microorganisms (GCM) 10K type strain sequencing project: providing services to taxonomists for standard genome sequencing and annotation.</title>
        <authorList>
            <consortium name="The Broad Institute Genomics Platform"/>
            <consortium name="The Broad Institute Genome Sequencing Center for Infectious Disease"/>
            <person name="Wu L."/>
            <person name="Ma J."/>
        </authorList>
    </citation>
    <scope>NUCLEOTIDE SEQUENCE [LARGE SCALE GENOMIC DNA]</scope>
    <source>
        <strain evidence="5 6">NBRC 111368</strain>
    </source>
</reference>
<feature type="non-terminal residue" evidence="5">
    <location>
        <position position="1"/>
    </location>
</feature>
<dbReference type="InterPro" id="IPR000182">
    <property type="entry name" value="GNAT_dom"/>
</dbReference>
<evidence type="ECO:0000256" key="3">
    <source>
        <dbReference type="ARBA" id="ARBA00038502"/>
    </source>
</evidence>
<proteinExistence type="inferred from homology"/>
<dbReference type="Gene3D" id="3.40.630.30">
    <property type="match status" value="1"/>
</dbReference>
<dbReference type="GO" id="GO:0016746">
    <property type="term" value="F:acyltransferase activity"/>
    <property type="evidence" value="ECO:0007669"/>
    <property type="project" value="UniProtKB-KW"/>
</dbReference>
<dbReference type="PROSITE" id="PS51186">
    <property type="entry name" value="GNAT"/>
    <property type="match status" value="1"/>
</dbReference>
<keyword evidence="2 5" id="KW-0012">Acyltransferase</keyword>
<comment type="caution">
    <text evidence="5">The sequence shown here is derived from an EMBL/GenBank/DDBJ whole genome shotgun (WGS) entry which is preliminary data.</text>
</comment>
<evidence type="ECO:0000313" key="6">
    <source>
        <dbReference type="Proteomes" id="UP001596328"/>
    </source>
</evidence>
<dbReference type="PANTHER" id="PTHR43792:SF8">
    <property type="entry name" value="[RIBOSOMAL PROTEIN US5]-ALANINE N-ACETYLTRANSFERASE"/>
    <property type="match status" value="1"/>
</dbReference>
<dbReference type="EC" id="2.3.-.-" evidence="5"/>
<sequence>SGNDGGDDDAVEPIGAVTLSRLDGDRPAVGYWILPERQGEGFGGEAATLLLDHAFRTYDVRGVEAGAFDYNDASRALLESLGFVEESRRREAWFVDGAYRDEVVYGLLREEWEGETRPATDG</sequence>
<keyword evidence="6" id="KW-1185">Reference proteome</keyword>
<dbReference type="Pfam" id="PF13302">
    <property type="entry name" value="Acetyltransf_3"/>
    <property type="match status" value="1"/>
</dbReference>
<dbReference type="EMBL" id="JBHSWU010000291">
    <property type="protein sequence ID" value="MFC6724822.1"/>
    <property type="molecule type" value="Genomic_DNA"/>
</dbReference>
<dbReference type="InterPro" id="IPR051531">
    <property type="entry name" value="N-acetyltransferase"/>
</dbReference>
<organism evidence="5 6">
    <name type="scientific">Halobium palmae</name>
    <dbReference type="NCBI Taxonomy" id="1776492"/>
    <lineage>
        <taxon>Archaea</taxon>
        <taxon>Methanobacteriati</taxon>
        <taxon>Methanobacteriota</taxon>
        <taxon>Stenosarchaea group</taxon>
        <taxon>Halobacteria</taxon>
        <taxon>Halobacteriales</taxon>
        <taxon>Haloferacaceae</taxon>
        <taxon>Halobium</taxon>
    </lineage>
</organism>
<protein>
    <submittedName>
        <fullName evidence="5">GNAT family N-acetyltransferase</fullName>
        <ecNumber evidence="5">2.3.-.-</ecNumber>
    </submittedName>
</protein>
<evidence type="ECO:0000313" key="5">
    <source>
        <dbReference type="EMBL" id="MFC6724822.1"/>
    </source>
</evidence>
<dbReference type="SUPFAM" id="SSF55729">
    <property type="entry name" value="Acyl-CoA N-acyltransferases (Nat)"/>
    <property type="match status" value="1"/>
</dbReference>
<accession>A0ABD5S1N5</accession>
<feature type="domain" description="N-acetyltransferase" evidence="4">
    <location>
        <begin position="1"/>
        <end position="110"/>
    </location>
</feature>
<evidence type="ECO:0000256" key="1">
    <source>
        <dbReference type="ARBA" id="ARBA00022679"/>
    </source>
</evidence>
<dbReference type="AlphaFoldDB" id="A0ABD5S1N5"/>
<name>A0ABD5S1N5_9EURY</name>
<dbReference type="InterPro" id="IPR016181">
    <property type="entry name" value="Acyl_CoA_acyltransferase"/>
</dbReference>
<evidence type="ECO:0000259" key="4">
    <source>
        <dbReference type="PROSITE" id="PS51186"/>
    </source>
</evidence>